<accession>A0ABY1A967</accession>
<evidence type="ECO:0000313" key="3">
    <source>
        <dbReference type="Proteomes" id="UP000182089"/>
    </source>
</evidence>
<keyword evidence="1" id="KW-0472">Membrane</keyword>
<feature type="transmembrane region" description="Helical" evidence="1">
    <location>
        <begin position="12"/>
        <end position="32"/>
    </location>
</feature>
<keyword evidence="1" id="KW-1133">Transmembrane helix</keyword>
<feature type="transmembrane region" description="Helical" evidence="1">
    <location>
        <begin position="110"/>
        <end position="131"/>
    </location>
</feature>
<comment type="caution">
    <text evidence="2">The sequence shown here is derived from an EMBL/GenBank/DDBJ whole genome shotgun (WGS) entry which is preliminary data.</text>
</comment>
<feature type="transmembrane region" description="Helical" evidence="1">
    <location>
        <begin position="44"/>
        <end position="65"/>
    </location>
</feature>
<dbReference type="EMBL" id="FOCC01000001">
    <property type="protein sequence ID" value="SEM34044.1"/>
    <property type="molecule type" value="Genomic_DNA"/>
</dbReference>
<name>A0ABY1A967_9LACO</name>
<organism evidence="2 3">
    <name type="scientific">Ligilactobacillus ruminis</name>
    <dbReference type="NCBI Taxonomy" id="1623"/>
    <lineage>
        <taxon>Bacteria</taxon>
        <taxon>Bacillati</taxon>
        <taxon>Bacillota</taxon>
        <taxon>Bacilli</taxon>
        <taxon>Lactobacillales</taxon>
        <taxon>Lactobacillaceae</taxon>
        <taxon>Ligilactobacillus</taxon>
    </lineage>
</organism>
<sequence length="152" mass="17511">MNKKDSMKFMFFNRFWVLRYSIAIFFFANFYWMVTAWASKSLSLIIPLVMMFFALAVAIELTSKLHTNKSELPLTKAFYLTQLGLNLLLVITCLTPLYDNVFPFLKNSGQLFVELICAIGAILCLLSLAKIKQLVAGTDRQLKIMKMFEKNN</sequence>
<reference evidence="2 3" key="1">
    <citation type="submission" date="2016-10" db="EMBL/GenBank/DDBJ databases">
        <authorList>
            <person name="Varghese N."/>
            <person name="Submissions S."/>
        </authorList>
    </citation>
    <scope>NUCLEOTIDE SEQUENCE [LARGE SCALE GENOMIC DNA]</scope>
    <source>
        <strain evidence="2 3">WC1T17</strain>
    </source>
</reference>
<evidence type="ECO:0008006" key="4">
    <source>
        <dbReference type="Google" id="ProtNLM"/>
    </source>
</evidence>
<feature type="transmembrane region" description="Helical" evidence="1">
    <location>
        <begin position="77"/>
        <end position="98"/>
    </location>
</feature>
<evidence type="ECO:0000313" key="2">
    <source>
        <dbReference type="EMBL" id="SEM34044.1"/>
    </source>
</evidence>
<keyword evidence="1" id="KW-0812">Transmembrane</keyword>
<dbReference type="Proteomes" id="UP000182089">
    <property type="component" value="Unassembled WGS sequence"/>
</dbReference>
<protein>
    <recommendedName>
        <fullName evidence="4">PTS cellobiose transporter subunit IIA</fullName>
    </recommendedName>
</protein>
<gene>
    <name evidence="2" type="ORF">SAMN05216431_101151</name>
</gene>
<proteinExistence type="predicted"/>
<evidence type="ECO:0000256" key="1">
    <source>
        <dbReference type="SAM" id="Phobius"/>
    </source>
</evidence>